<dbReference type="InterPro" id="IPR012337">
    <property type="entry name" value="RNaseH-like_sf"/>
</dbReference>
<dbReference type="Pfam" id="PF04937">
    <property type="entry name" value="DUF659"/>
    <property type="match status" value="1"/>
</dbReference>
<dbReference type="EMBL" id="OV651819">
    <property type="protein sequence ID" value="CAH1113868.1"/>
    <property type="molecule type" value="Genomic_DNA"/>
</dbReference>
<evidence type="ECO:0000313" key="8">
    <source>
        <dbReference type="Proteomes" id="UP001153636"/>
    </source>
</evidence>
<evidence type="ECO:0000256" key="3">
    <source>
        <dbReference type="ARBA" id="ARBA00022771"/>
    </source>
</evidence>
<dbReference type="AlphaFoldDB" id="A0A9P0DBU4"/>
<proteinExistence type="predicted"/>
<dbReference type="SUPFAM" id="SSF53098">
    <property type="entry name" value="Ribonuclease H-like"/>
    <property type="match status" value="1"/>
</dbReference>
<protein>
    <recommendedName>
        <fullName evidence="6">DUF659 domain-containing protein</fullName>
    </recommendedName>
</protein>
<evidence type="ECO:0000313" key="7">
    <source>
        <dbReference type="EMBL" id="CAH1113868.1"/>
    </source>
</evidence>
<keyword evidence="3" id="KW-0863">Zinc-finger</keyword>
<evidence type="ECO:0000259" key="6">
    <source>
        <dbReference type="Pfam" id="PF04937"/>
    </source>
</evidence>
<keyword evidence="5" id="KW-0539">Nucleus</keyword>
<dbReference type="InterPro" id="IPR052035">
    <property type="entry name" value="ZnF_BED_domain_contain"/>
</dbReference>
<dbReference type="PANTHER" id="PTHR46481">
    <property type="entry name" value="ZINC FINGER BED DOMAIN-CONTAINING PROTEIN 4"/>
    <property type="match status" value="1"/>
</dbReference>
<reference evidence="7" key="1">
    <citation type="submission" date="2022-01" db="EMBL/GenBank/DDBJ databases">
        <authorList>
            <person name="King R."/>
        </authorList>
    </citation>
    <scope>NUCLEOTIDE SEQUENCE</scope>
</reference>
<keyword evidence="4" id="KW-0862">Zinc</keyword>
<gene>
    <name evidence="7" type="ORF">PSYICH_LOCUS13776</name>
</gene>
<keyword evidence="8" id="KW-1185">Reference proteome</keyword>
<sequence>MYKDKLLEVQYITLTTDIWSDSMQMRSFLGVTAHFGANIEFNSVTLGVYELDMRHTSEYIAEMLLNICKEWGIKNDQVSAVVTDNAANMVKAIDIAFEKKKHIPCFAHTLNLVAQSIL</sequence>
<dbReference type="Proteomes" id="UP001153636">
    <property type="component" value="Chromosome 7"/>
</dbReference>
<evidence type="ECO:0000256" key="4">
    <source>
        <dbReference type="ARBA" id="ARBA00022833"/>
    </source>
</evidence>
<organism evidence="7 8">
    <name type="scientific">Psylliodes chrysocephalus</name>
    <dbReference type="NCBI Taxonomy" id="3402493"/>
    <lineage>
        <taxon>Eukaryota</taxon>
        <taxon>Metazoa</taxon>
        <taxon>Ecdysozoa</taxon>
        <taxon>Arthropoda</taxon>
        <taxon>Hexapoda</taxon>
        <taxon>Insecta</taxon>
        <taxon>Pterygota</taxon>
        <taxon>Neoptera</taxon>
        <taxon>Endopterygota</taxon>
        <taxon>Coleoptera</taxon>
        <taxon>Polyphaga</taxon>
        <taxon>Cucujiformia</taxon>
        <taxon>Chrysomeloidea</taxon>
        <taxon>Chrysomelidae</taxon>
        <taxon>Galerucinae</taxon>
        <taxon>Alticini</taxon>
        <taxon>Psylliodes</taxon>
    </lineage>
</organism>
<name>A0A9P0DBU4_9CUCU</name>
<dbReference type="GO" id="GO:0008270">
    <property type="term" value="F:zinc ion binding"/>
    <property type="evidence" value="ECO:0007669"/>
    <property type="project" value="UniProtKB-KW"/>
</dbReference>
<dbReference type="PANTHER" id="PTHR46481:SF10">
    <property type="entry name" value="ZINC FINGER BED DOMAIN-CONTAINING PROTEIN 39"/>
    <property type="match status" value="1"/>
</dbReference>
<feature type="domain" description="DUF659" evidence="6">
    <location>
        <begin position="9"/>
        <end position="117"/>
    </location>
</feature>
<evidence type="ECO:0000256" key="1">
    <source>
        <dbReference type="ARBA" id="ARBA00004123"/>
    </source>
</evidence>
<keyword evidence="2" id="KW-0479">Metal-binding</keyword>
<dbReference type="GO" id="GO:0005634">
    <property type="term" value="C:nucleus"/>
    <property type="evidence" value="ECO:0007669"/>
    <property type="project" value="UniProtKB-SubCell"/>
</dbReference>
<dbReference type="OrthoDB" id="6620210at2759"/>
<evidence type="ECO:0000256" key="5">
    <source>
        <dbReference type="ARBA" id="ARBA00023242"/>
    </source>
</evidence>
<dbReference type="InterPro" id="IPR007021">
    <property type="entry name" value="DUF659"/>
</dbReference>
<accession>A0A9P0DBU4</accession>
<evidence type="ECO:0000256" key="2">
    <source>
        <dbReference type="ARBA" id="ARBA00022723"/>
    </source>
</evidence>
<comment type="subcellular location">
    <subcellularLocation>
        <location evidence="1">Nucleus</location>
    </subcellularLocation>
</comment>